<dbReference type="GO" id="GO:0000155">
    <property type="term" value="F:phosphorelay sensor kinase activity"/>
    <property type="evidence" value="ECO:0007669"/>
    <property type="project" value="InterPro"/>
</dbReference>
<feature type="domain" description="Histidine kinase" evidence="7">
    <location>
        <begin position="171"/>
        <end position="389"/>
    </location>
</feature>
<proteinExistence type="predicted"/>
<dbReference type="Gene3D" id="1.10.287.130">
    <property type="match status" value="1"/>
</dbReference>
<dbReference type="SUPFAM" id="SSF55874">
    <property type="entry name" value="ATPase domain of HSP90 chaperone/DNA topoisomerase II/histidine kinase"/>
    <property type="match status" value="1"/>
</dbReference>
<accession>A0A6M4IKB2</accession>
<dbReference type="InterPro" id="IPR003594">
    <property type="entry name" value="HATPase_dom"/>
</dbReference>
<keyword evidence="10" id="KW-1185">Reference proteome</keyword>
<dbReference type="Gene3D" id="3.40.50.2300">
    <property type="match status" value="1"/>
</dbReference>
<dbReference type="Pfam" id="PF02518">
    <property type="entry name" value="HATPase_c"/>
    <property type="match status" value="1"/>
</dbReference>
<dbReference type="Proteomes" id="UP000500938">
    <property type="component" value="Chromosome"/>
</dbReference>
<dbReference type="InterPro" id="IPR003661">
    <property type="entry name" value="HisK_dim/P_dom"/>
</dbReference>
<dbReference type="InterPro" id="IPR001789">
    <property type="entry name" value="Sig_transdc_resp-reg_receiver"/>
</dbReference>
<dbReference type="Gene3D" id="3.30.565.10">
    <property type="entry name" value="Histidine kinase-like ATPase, C-terminal domain"/>
    <property type="match status" value="1"/>
</dbReference>
<evidence type="ECO:0000313" key="9">
    <source>
        <dbReference type="EMBL" id="QJR34299.1"/>
    </source>
</evidence>
<protein>
    <recommendedName>
        <fullName evidence="2">histidine kinase</fullName>
        <ecNumber evidence="2">2.7.13.3</ecNumber>
    </recommendedName>
</protein>
<dbReference type="AlphaFoldDB" id="A0A6M4IKB2"/>
<keyword evidence="4" id="KW-0808">Transferase</keyword>
<dbReference type="PRINTS" id="PR00344">
    <property type="entry name" value="BCTRLSENSOR"/>
</dbReference>
<reference evidence="9 10" key="1">
    <citation type="submission" date="2020-05" db="EMBL/GenBank/DDBJ databases">
        <title>Complete genome sequence of Gemmatimonas greenlandica TET16.</title>
        <authorList>
            <person name="Zeng Y."/>
        </authorList>
    </citation>
    <scope>NUCLEOTIDE SEQUENCE [LARGE SCALE GENOMIC DNA]</scope>
    <source>
        <strain evidence="9 10">TET16</strain>
    </source>
</reference>
<sequence>MTMNAEGQVARVVGYVADVTAPIRPESDIQRYSERLRRLSDIIVAFNVAGHVGDVVQGLGDELRLMCAADRVDVDVLRGVRRTEHHAVGDVPILSVGLSDAASEPLRITLARRDGSRLGEVVLSRASAPFTSDEISIAVQVAQVAAVTIENLDLIDALRDADQRKDRFLATLAHELRNPLTPIVNAVAMLERVAGSHSGVARAKATIDRQSSQLVRLIDDLMDVSRVTQDRLELRREVVLLRDVFELAFEAVRPMIIERNLHLTVNMPDESIGLFVDPARLAQALTNILSNAVKYTDPNGDILVAVHMTTDDVRIEVSDTGIGIPAEQLEHVFQMFSRVYDHGSRMPAGLGIGLALARRLVEMHGGTMTAHSAGVGQGSTFRFTLPRVVRSDSHHDELLKVDADRSRASENVPDSPLPMSTPRFVPVVAGRRVLVVDDNIDAADSLALLLEREGHQISVAYDGEHAVRVYAEQRPEAVVMDIGLPLLDGYEAARAMRLAQGDHPLLLIALTGWGQGEDRRRSQEAGFDHHLVKPISPRTIHALLVEHTRLAPSAPTS</sequence>
<dbReference type="InterPro" id="IPR036890">
    <property type="entry name" value="HATPase_C_sf"/>
</dbReference>
<keyword evidence="3 6" id="KW-0597">Phosphoprotein</keyword>
<dbReference type="InterPro" id="IPR011006">
    <property type="entry name" value="CheY-like_superfamily"/>
</dbReference>
<dbReference type="SMART" id="SM00388">
    <property type="entry name" value="HisKA"/>
    <property type="match status" value="1"/>
</dbReference>
<feature type="modified residue" description="4-aspartylphosphate" evidence="6">
    <location>
        <position position="481"/>
    </location>
</feature>
<dbReference type="PANTHER" id="PTHR43547:SF2">
    <property type="entry name" value="HYBRID SIGNAL TRANSDUCTION HISTIDINE KINASE C"/>
    <property type="match status" value="1"/>
</dbReference>
<evidence type="ECO:0000259" key="8">
    <source>
        <dbReference type="PROSITE" id="PS50110"/>
    </source>
</evidence>
<dbReference type="CDD" id="cd16922">
    <property type="entry name" value="HATPase_EvgS-ArcB-TorS-like"/>
    <property type="match status" value="1"/>
</dbReference>
<dbReference type="RefSeq" id="WP_171223725.1">
    <property type="nucleotide sequence ID" value="NZ_CP053085.1"/>
</dbReference>
<dbReference type="PANTHER" id="PTHR43547">
    <property type="entry name" value="TWO-COMPONENT HISTIDINE KINASE"/>
    <property type="match status" value="1"/>
</dbReference>
<gene>
    <name evidence="9" type="ORF">HKW67_01565</name>
</gene>
<dbReference type="CDD" id="cd17580">
    <property type="entry name" value="REC_2_DhkD-like"/>
    <property type="match status" value="1"/>
</dbReference>
<organism evidence="9 10">
    <name type="scientific">Gemmatimonas groenlandica</name>
    <dbReference type="NCBI Taxonomy" id="2732249"/>
    <lineage>
        <taxon>Bacteria</taxon>
        <taxon>Pseudomonadati</taxon>
        <taxon>Gemmatimonadota</taxon>
        <taxon>Gemmatimonadia</taxon>
        <taxon>Gemmatimonadales</taxon>
        <taxon>Gemmatimonadaceae</taxon>
        <taxon>Gemmatimonas</taxon>
    </lineage>
</organism>
<dbReference type="KEGG" id="ggr:HKW67_01565"/>
<dbReference type="CDD" id="cd00082">
    <property type="entry name" value="HisKA"/>
    <property type="match status" value="1"/>
</dbReference>
<feature type="domain" description="Response regulatory" evidence="8">
    <location>
        <begin position="432"/>
        <end position="548"/>
    </location>
</feature>
<evidence type="ECO:0000256" key="3">
    <source>
        <dbReference type="ARBA" id="ARBA00022553"/>
    </source>
</evidence>
<dbReference type="SUPFAM" id="SSF47384">
    <property type="entry name" value="Homodimeric domain of signal transducing histidine kinase"/>
    <property type="match status" value="1"/>
</dbReference>
<evidence type="ECO:0000313" key="10">
    <source>
        <dbReference type="Proteomes" id="UP000500938"/>
    </source>
</evidence>
<dbReference type="FunFam" id="3.30.565.10:FF:000006">
    <property type="entry name" value="Sensor histidine kinase WalK"/>
    <property type="match status" value="1"/>
</dbReference>
<dbReference type="Pfam" id="PF00072">
    <property type="entry name" value="Response_reg"/>
    <property type="match status" value="1"/>
</dbReference>
<dbReference type="InterPro" id="IPR036097">
    <property type="entry name" value="HisK_dim/P_sf"/>
</dbReference>
<name>A0A6M4IKB2_9BACT</name>
<dbReference type="EC" id="2.7.13.3" evidence="2"/>
<dbReference type="PROSITE" id="PS50110">
    <property type="entry name" value="RESPONSE_REGULATORY"/>
    <property type="match status" value="1"/>
</dbReference>
<dbReference type="SMART" id="SM00448">
    <property type="entry name" value="REC"/>
    <property type="match status" value="1"/>
</dbReference>
<evidence type="ECO:0000256" key="2">
    <source>
        <dbReference type="ARBA" id="ARBA00012438"/>
    </source>
</evidence>
<dbReference type="SMART" id="SM00387">
    <property type="entry name" value="HATPase_c"/>
    <property type="match status" value="1"/>
</dbReference>
<dbReference type="PROSITE" id="PS50109">
    <property type="entry name" value="HIS_KIN"/>
    <property type="match status" value="1"/>
</dbReference>
<dbReference type="SUPFAM" id="SSF52172">
    <property type="entry name" value="CheY-like"/>
    <property type="match status" value="1"/>
</dbReference>
<dbReference type="InterPro" id="IPR004358">
    <property type="entry name" value="Sig_transdc_His_kin-like_C"/>
</dbReference>
<dbReference type="EMBL" id="CP053085">
    <property type="protein sequence ID" value="QJR34299.1"/>
    <property type="molecule type" value="Genomic_DNA"/>
</dbReference>
<evidence type="ECO:0000259" key="7">
    <source>
        <dbReference type="PROSITE" id="PS50109"/>
    </source>
</evidence>
<comment type="catalytic activity">
    <reaction evidence="1">
        <text>ATP + protein L-histidine = ADP + protein N-phospho-L-histidine.</text>
        <dbReference type="EC" id="2.7.13.3"/>
    </reaction>
</comment>
<keyword evidence="5" id="KW-0418">Kinase</keyword>
<evidence type="ECO:0000256" key="5">
    <source>
        <dbReference type="ARBA" id="ARBA00022777"/>
    </source>
</evidence>
<dbReference type="Pfam" id="PF00512">
    <property type="entry name" value="HisKA"/>
    <property type="match status" value="1"/>
</dbReference>
<evidence type="ECO:0000256" key="6">
    <source>
        <dbReference type="PROSITE-ProRule" id="PRU00169"/>
    </source>
</evidence>
<evidence type="ECO:0000256" key="1">
    <source>
        <dbReference type="ARBA" id="ARBA00000085"/>
    </source>
</evidence>
<dbReference type="InterPro" id="IPR005467">
    <property type="entry name" value="His_kinase_dom"/>
</dbReference>
<evidence type="ECO:0000256" key="4">
    <source>
        <dbReference type="ARBA" id="ARBA00022679"/>
    </source>
</evidence>